<dbReference type="AlphaFoldDB" id="L7U4P9"/>
<dbReference type="Proteomes" id="UP000011131">
    <property type="component" value="Chromosome"/>
</dbReference>
<evidence type="ECO:0000313" key="1">
    <source>
        <dbReference type="EMBL" id="AGC43138.1"/>
    </source>
</evidence>
<reference evidence="1 2" key="1">
    <citation type="journal article" date="2013" name="Genome Announc.">
        <title>Complete genome sequence of Myxococcus stipitatus strain DSM 14675, a fruiting myxobacterium.</title>
        <authorList>
            <person name="Huntley S."/>
            <person name="Kneip S."/>
            <person name="Treuner-Lange A."/>
            <person name="Sogaard-Andersen L."/>
        </authorList>
    </citation>
    <scope>NUCLEOTIDE SEQUENCE [LARGE SCALE GENOMIC DNA]</scope>
    <source>
        <strain evidence="2">DSM 14675 / JCM 12634 / Mx s8</strain>
    </source>
</reference>
<dbReference type="SUPFAM" id="SSF50969">
    <property type="entry name" value="YVTN repeat-like/Quinoprotein amine dehydrogenase"/>
    <property type="match status" value="1"/>
</dbReference>
<dbReference type="InterPro" id="IPR011044">
    <property type="entry name" value="Quino_amine_DH_bsu"/>
</dbReference>
<dbReference type="STRING" id="1278073.MYSTI_01806"/>
<keyword evidence="2" id="KW-1185">Reference proteome</keyword>
<proteinExistence type="predicted"/>
<dbReference type="RefSeq" id="WP_015347400.1">
    <property type="nucleotide sequence ID" value="NC_020126.1"/>
</dbReference>
<dbReference type="EMBL" id="CP004025">
    <property type="protein sequence ID" value="AGC43138.1"/>
    <property type="molecule type" value="Genomic_DNA"/>
</dbReference>
<dbReference type="HOGENOM" id="CLU_052640_0_0_7"/>
<dbReference type="OrthoDB" id="9765809at2"/>
<evidence type="ECO:0000313" key="2">
    <source>
        <dbReference type="Proteomes" id="UP000011131"/>
    </source>
</evidence>
<evidence type="ECO:0008006" key="3">
    <source>
        <dbReference type="Google" id="ProtNLM"/>
    </source>
</evidence>
<dbReference type="KEGG" id="msd:MYSTI_01806"/>
<dbReference type="Gene3D" id="2.130.10.10">
    <property type="entry name" value="YVTN repeat-like/Quinoprotein amine dehydrogenase"/>
    <property type="match status" value="1"/>
</dbReference>
<dbReference type="InterPro" id="IPR015943">
    <property type="entry name" value="WD40/YVTN_repeat-like_dom_sf"/>
</dbReference>
<dbReference type="eggNOG" id="ENOG50327B4">
    <property type="taxonomic scope" value="Bacteria"/>
</dbReference>
<organism evidence="1 2">
    <name type="scientific">Myxococcus stipitatus (strain DSM 14675 / JCM 12634 / Mx s8)</name>
    <dbReference type="NCBI Taxonomy" id="1278073"/>
    <lineage>
        <taxon>Bacteria</taxon>
        <taxon>Pseudomonadati</taxon>
        <taxon>Myxococcota</taxon>
        <taxon>Myxococcia</taxon>
        <taxon>Myxococcales</taxon>
        <taxon>Cystobacterineae</taxon>
        <taxon>Myxococcaceae</taxon>
        <taxon>Myxococcus</taxon>
    </lineage>
</organism>
<protein>
    <recommendedName>
        <fullName evidence="3">WD40 repeat domain-containing protein</fullName>
    </recommendedName>
</protein>
<dbReference type="PATRIC" id="fig|1278073.3.peg.1855"/>
<gene>
    <name evidence="1" type="ordered locus">MYSTI_01806</name>
</gene>
<name>L7U4P9_MYXSD</name>
<sequence length="419" mass="46099">MKSLDCGHAAPAVGRWCKHLLADEDASFIVRFTGQGVDHELRCEACGEDAGGALEPVAICSACHHTKMGRVFDLMRIQGRPELRTRETALRFEHRELRLPALAGRTLKALTALGSAPRVEWLAVDERGEVLRLDLEEDTVRRVGAVSAESLDLAADLTLHASACGRYAAVVNSRGARGVVLELASGAVKLALDRGSYHVEHCEFSAAFFRDGDRTLLVHATAWNRLDITDPATGELLTRREPRDLDYFHCGLTVSPDGAWLVDDGWVWHPVGMLSSLSLRRWLHENVSESEDGPSRKLLRECAYYWDAPACFVGPRTLVTWGFGGDAEHLIDAAMLYDVESGNLLRWFPGPRGTLHGDGNLLLATSQDQGTCVWDIETGERLHQDAALKPTAWHPSARRFLTVLPEGVVRESVLSGAAW</sequence>
<accession>L7U4P9</accession>